<dbReference type="Proteomes" id="UP000176558">
    <property type="component" value="Unassembled WGS sequence"/>
</dbReference>
<dbReference type="EMBL" id="MHWT01000029">
    <property type="protein sequence ID" value="OHB11697.1"/>
    <property type="molecule type" value="Genomic_DNA"/>
</dbReference>
<evidence type="ECO:0000313" key="3">
    <source>
        <dbReference type="Proteomes" id="UP000176558"/>
    </source>
</evidence>
<keyword evidence="1" id="KW-0472">Membrane</keyword>
<reference evidence="2 3" key="1">
    <citation type="journal article" date="2016" name="Nat. Commun.">
        <title>Thousands of microbial genomes shed light on interconnected biogeochemical processes in an aquifer system.</title>
        <authorList>
            <person name="Anantharaman K."/>
            <person name="Brown C.T."/>
            <person name="Hug L.A."/>
            <person name="Sharon I."/>
            <person name="Castelle C.J."/>
            <person name="Probst A.J."/>
            <person name="Thomas B.C."/>
            <person name="Singh A."/>
            <person name="Wilkins M.J."/>
            <person name="Karaoz U."/>
            <person name="Brodie E.L."/>
            <person name="Williams K.H."/>
            <person name="Hubbard S.S."/>
            <person name="Banfield J.F."/>
        </authorList>
    </citation>
    <scope>NUCLEOTIDE SEQUENCE [LARGE SCALE GENOMIC DNA]</scope>
</reference>
<accession>A0A1G2UQN9</accession>
<keyword evidence="1" id="KW-1133">Transmembrane helix</keyword>
<keyword evidence="1" id="KW-0812">Transmembrane</keyword>
<proteinExistence type="predicted"/>
<feature type="transmembrane region" description="Helical" evidence="1">
    <location>
        <begin position="7"/>
        <end position="28"/>
    </location>
</feature>
<evidence type="ECO:0000256" key="1">
    <source>
        <dbReference type="SAM" id="Phobius"/>
    </source>
</evidence>
<dbReference type="AlphaFoldDB" id="A0A1G2UQN9"/>
<comment type="caution">
    <text evidence="2">The sequence shown here is derived from an EMBL/GenBank/DDBJ whole genome shotgun (WGS) entry which is preliminary data.</text>
</comment>
<feature type="transmembrane region" description="Helical" evidence="1">
    <location>
        <begin position="48"/>
        <end position="72"/>
    </location>
</feature>
<name>A0A1G2UQN9_9BACT</name>
<gene>
    <name evidence="2" type="ORF">A3G99_02370</name>
</gene>
<protein>
    <submittedName>
        <fullName evidence="2">Uncharacterized protein</fullName>
    </submittedName>
</protein>
<organism evidence="2 3">
    <name type="scientific">Candidatus Zambryskibacteria bacterium RIFCSPLOWO2_12_FULL_39_23</name>
    <dbReference type="NCBI Taxonomy" id="1802776"/>
    <lineage>
        <taxon>Bacteria</taxon>
        <taxon>Candidatus Zambryskiibacteriota</taxon>
    </lineage>
</organism>
<evidence type="ECO:0000313" key="2">
    <source>
        <dbReference type="EMBL" id="OHB11697.1"/>
    </source>
</evidence>
<sequence>MLKAVRWFSTFVLVAFIAIALIDIQVRFQIKRVAWNYLVLTKEILVGLWTYLLHFLGYATLLVALLFLYMLLFSVL</sequence>